<dbReference type="SMART" id="SM00178">
    <property type="entry name" value="SAR"/>
    <property type="match status" value="1"/>
</dbReference>
<evidence type="ECO:0000256" key="13">
    <source>
        <dbReference type="SAM" id="Phobius"/>
    </source>
</evidence>
<evidence type="ECO:0000256" key="6">
    <source>
        <dbReference type="ARBA" id="ARBA00022892"/>
    </source>
</evidence>
<dbReference type="InterPro" id="IPR027417">
    <property type="entry name" value="P-loop_NTPase"/>
</dbReference>
<evidence type="ECO:0000256" key="8">
    <source>
        <dbReference type="ARBA" id="ARBA00023034"/>
    </source>
</evidence>
<dbReference type="GO" id="GO:0003924">
    <property type="term" value="F:GTPase activity"/>
    <property type="evidence" value="ECO:0007669"/>
    <property type="project" value="InterPro"/>
</dbReference>
<dbReference type="FunFam" id="3.40.50.300:FF:003500">
    <property type="entry name" value="ADP-ribosylation factor 1"/>
    <property type="match status" value="1"/>
</dbReference>
<dbReference type="GO" id="GO:0016192">
    <property type="term" value="P:vesicle-mediated transport"/>
    <property type="evidence" value="ECO:0007669"/>
    <property type="project" value="UniProtKB-KW"/>
</dbReference>
<dbReference type="GO" id="GO:0005525">
    <property type="term" value="F:GTP binding"/>
    <property type="evidence" value="ECO:0007669"/>
    <property type="project" value="UniProtKB-KW"/>
</dbReference>
<dbReference type="CDD" id="cd04150">
    <property type="entry name" value="Arf1_5_like"/>
    <property type="match status" value="1"/>
</dbReference>
<keyword evidence="10" id="KW-0449">Lipoprotein</keyword>
<keyword evidence="8" id="KW-0333">Golgi apparatus</keyword>
<dbReference type="PRINTS" id="PR00328">
    <property type="entry name" value="SAR1GTPBP"/>
</dbReference>
<dbReference type="SMART" id="SM00177">
    <property type="entry name" value="ARF"/>
    <property type="match status" value="1"/>
</dbReference>
<comment type="subcellular location">
    <subcellularLocation>
        <location evidence="1">Golgi apparatus</location>
    </subcellularLocation>
</comment>
<feature type="binding site" evidence="11">
    <location>
        <position position="192"/>
    </location>
    <ligand>
        <name>GTP</name>
        <dbReference type="ChEBI" id="CHEBI:37565"/>
    </ligand>
</feature>
<keyword evidence="13" id="KW-1133">Transmembrane helix</keyword>
<feature type="binding site" evidence="11">
    <location>
        <begin position="248"/>
        <end position="251"/>
    </location>
    <ligand>
        <name>GTP</name>
        <dbReference type="ChEBI" id="CHEBI:37565"/>
    </ligand>
</feature>
<keyword evidence="13" id="KW-0472">Membrane</keyword>
<keyword evidence="9 11" id="KW-0342">GTP-binding</keyword>
<feature type="binding site" evidence="12">
    <location>
        <position position="153"/>
    </location>
    <ligand>
        <name>Mg(2+)</name>
        <dbReference type="ChEBI" id="CHEBI:18420"/>
    </ligand>
</feature>
<accession>A0AAV8TJ06</accession>
<dbReference type="Pfam" id="PF00025">
    <property type="entry name" value="Arf"/>
    <property type="match status" value="1"/>
</dbReference>
<dbReference type="AlphaFoldDB" id="A0AAV8TJ06"/>
<keyword evidence="7" id="KW-0653">Protein transport</keyword>
<dbReference type="InterPro" id="IPR005225">
    <property type="entry name" value="Small_GTP-bd"/>
</dbReference>
<dbReference type="GO" id="GO:0015031">
    <property type="term" value="P:protein transport"/>
    <property type="evidence" value="ECO:0007669"/>
    <property type="project" value="UniProtKB-KW"/>
</dbReference>
<keyword evidence="4" id="KW-0519">Myristate</keyword>
<evidence type="ECO:0000256" key="3">
    <source>
        <dbReference type="ARBA" id="ARBA00022448"/>
    </source>
</evidence>
<keyword evidence="13" id="KW-0812">Transmembrane</keyword>
<dbReference type="PANTHER" id="PTHR11711">
    <property type="entry name" value="ADP RIBOSYLATION FACTOR-RELATED"/>
    <property type="match status" value="1"/>
</dbReference>
<evidence type="ECO:0000313" key="14">
    <source>
        <dbReference type="EMBL" id="KAJ8766887.1"/>
    </source>
</evidence>
<comment type="similarity">
    <text evidence="2">Belongs to the small GTPase superfamily. Arf family.</text>
</comment>
<evidence type="ECO:0000256" key="7">
    <source>
        <dbReference type="ARBA" id="ARBA00022927"/>
    </source>
</evidence>
<dbReference type="PROSITE" id="PS51417">
    <property type="entry name" value="ARF"/>
    <property type="match status" value="1"/>
</dbReference>
<evidence type="ECO:0000256" key="4">
    <source>
        <dbReference type="ARBA" id="ARBA00022707"/>
    </source>
</evidence>
<evidence type="ECO:0000256" key="12">
    <source>
        <dbReference type="PIRSR" id="PIRSR606689-2"/>
    </source>
</evidence>
<keyword evidence="5 11" id="KW-0547">Nucleotide-binding</keyword>
<keyword evidence="15" id="KW-1185">Reference proteome</keyword>
<dbReference type="Proteomes" id="UP001159364">
    <property type="component" value="Linkage Group LG04"/>
</dbReference>
<evidence type="ECO:0000256" key="2">
    <source>
        <dbReference type="ARBA" id="ARBA00010290"/>
    </source>
</evidence>
<dbReference type="NCBIfam" id="TIGR00231">
    <property type="entry name" value="small_GTP"/>
    <property type="match status" value="1"/>
</dbReference>
<dbReference type="InterPro" id="IPR006689">
    <property type="entry name" value="Small_GTPase_ARF/SAR"/>
</dbReference>
<dbReference type="SUPFAM" id="SSF103511">
    <property type="entry name" value="Chlorophyll a-b binding protein"/>
    <property type="match status" value="1"/>
</dbReference>
<comment type="caution">
    <text evidence="14">The sequence shown here is derived from an EMBL/GenBank/DDBJ whole genome shotgun (WGS) entry which is preliminary data.</text>
</comment>
<dbReference type="SUPFAM" id="SSF52540">
    <property type="entry name" value="P-loop containing nucleoside triphosphate hydrolases"/>
    <property type="match status" value="1"/>
</dbReference>
<sequence>MAVAQVSASLSLSTRDVCSIIPARNCSISRLPTSRLARKGTTFASGCPLLISRTSYQRKHASSTLVSIRCEQSTQKSNSLDVWLGRFAMVGFAVAITVEIATGKGLLENFGLTSPLPTVALAVTGLVGILTARFLPKNKVRIIMVGLDASGKTTILYKLKLGEVVTSLSTIGFNVETVEYKSVSFSVWDIGGQHKIRPLWKHYFQNAAGIVFVVDSNDRERISEARNELHRILSDSELRDATLLVFANKQDFESAMSVSQVADKLGLHALRHRSWYIQGSSAISGQGLYEGLEWLSNNVSYNAA</sequence>
<dbReference type="GO" id="GO:0046872">
    <property type="term" value="F:metal ion binding"/>
    <property type="evidence" value="ECO:0007669"/>
    <property type="project" value="UniProtKB-KW"/>
</dbReference>
<dbReference type="Gene3D" id="3.40.50.300">
    <property type="entry name" value="P-loop containing nucleotide triphosphate hydrolases"/>
    <property type="match status" value="1"/>
</dbReference>
<evidence type="ECO:0000256" key="1">
    <source>
        <dbReference type="ARBA" id="ARBA00004555"/>
    </source>
</evidence>
<feature type="binding site" evidence="11">
    <location>
        <begin position="146"/>
        <end position="153"/>
    </location>
    <ligand>
        <name>GTP</name>
        <dbReference type="ChEBI" id="CHEBI:37565"/>
    </ligand>
</feature>
<evidence type="ECO:0000313" key="15">
    <source>
        <dbReference type="Proteomes" id="UP001159364"/>
    </source>
</evidence>
<evidence type="ECO:0000256" key="9">
    <source>
        <dbReference type="ARBA" id="ARBA00023134"/>
    </source>
</evidence>
<evidence type="ECO:0000256" key="10">
    <source>
        <dbReference type="ARBA" id="ARBA00023288"/>
    </source>
</evidence>
<name>A0AAV8TJ06_9ROSI</name>
<evidence type="ECO:0000256" key="11">
    <source>
        <dbReference type="PIRSR" id="PIRSR606689-1"/>
    </source>
</evidence>
<keyword evidence="3" id="KW-0813">Transport</keyword>
<dbReference type="InterPro" id="IPR024156">
    <property type="entry name" value="Small_GTPase_ARF"/>
</dbReference>
<dbReference type="GO" id="GO:0016004">
    <property type="term" value="F:phospholipase activator activity"/>
    <property type="evidence" value="ECO:0007669"/>
    <property type="project" value="UniProtKB-ARBA"/>
</dbReference>
<protein>
    <submittedName>
        <fullName evidence="14">Uncharacterized protein</fullName>
    </submittedName>
</protein>
<evidence type="ECO:0000256" key="5">
    <source>
        <dbReference type="ARBA" id="ARBA00022741"/>
    </source>
</evidence>
<dbReference type="GO" id="GO:0005794">
    <property type="term" value="C:Golgi apparatus"/>
    <property type="evidence" value="ECO:0007669"/>
    <property type="project" value="UniProtKB-SubCell"/>
</dbReference>
<dbReference type="InterPro" id="IPR045872">
    <property type="entry name" value="Arf1-5-like"/>
</dbReference>
<proteinExistence type="inferred from homology"/>
<feature type="transmembrane region" description="Helical" evidence="13">
    <location>
        <begin position="83"/>
        <end position="102"/>
    </location>
</feature>
<keyword evidence="12" id="KW-0479">Metal-binding</keyword>
<keyword evidence="12" id="KW-0460">Magnesium</keyword>
<dbReference type="EMBL" id="JAIWQS010000004">
    <property type="protein sequence ID" value="KAJ8766887.1"/>
    <property type="molecule type" value="Genomic_DNA"/>
</dbReference>
<gene>
    <name evidence="14" type="ORF">K2173_009231</name>
</gene>
<feature type="binding site" evidence="12">
    <location>
        <position position="170"/>
    </location>
    <ligand>
        <name>Mg(2+)</name>
        <dbReference type="ChEBI" id="CHEBI:18420"/>
    </ligand>
</feature>
<organism evidence="14 15">
    <name type="scientific">Erythroxylum novogranatense</name>
    <dbReference type="NCBI Taxonomy" id="1862640"/>
    <lineage>
        <taxon>Eukaryota</taxon>
        <taxon>Viridiplantae</taxon>
        <taxon>Streptophyta</taxon>
        <taxon>Embryophyta</taxon>
        <taxon>Tracheophyta</taxon>
        <taxon>Spermatophyta</taxon>
        <taxon>Magnoliopsida</taxon>
        <taxon>eudicotyledons</taxon>
        <taxon>Gunneridae</taxon>
        <taxon>Pentapetalae</taxon>
        <taxon>rosids</taxon>
        <taxon>fabids</taxon>
        <taxon>Malpighiales</taxon>
        <taxon>Erythroxylaceae</taxon>
        <taxon>Erythroxylum</taxon>
    </lineage>
</organism>
<feature type="transmembrane region" description="Helical" evidence="13">
    <location>
        <begin position="114"/>
        <end position="135"/>
    </location>
</feature>
<dbReference type="SMART" id="SM00175">
    <property type="entry name" value="RAB"/>
    <property type="match status" value="1"/>
</dbReference>
<keyword evidence="6" id="KW-0931">ER-Golgi transport</keyword>
<reference evidence="14 15" key="1">
    <citation type="submission" date="2021-09" db="EMBL/GenBank/DDBJ databases">
        <title>Genomic insights and catalytic innovation underlie evolution of tropane alkaloids biosynthesis.</title>
        <authorList>
            <person name="Wang Y.-J."/>
            <person name="Tian T."/>
            <person name="Huang J.-P."/>
            <person name="Huang S.-X."/>
        </authorList>
    </citation>
    <scope>NUCLEOTIDE SEQUENCE [LARGE SCALE GENOMIC DNA]</scope>
    <source>
        <strain evidence="14">KIB-2018</strain>
        <tissue evidence="14">Leaf</tissue>
    </source>
</reference>